<gene>
    <name evidence="2" type="ORF">OESDEN_03273</name>
</gene>
<protein>
    <submittedName>
        <fullName evidence="2">Uncharacterized protein</fullName>
    </submittedName>
</protein>
<proteinExistence type="predicted"/>
<evidence type="ECO:0000313" key="2">
    <source>
        <dbReference type="EMBL" id="KHJ96758.1"/>
    </source>
</evidence>
<dbReference type="Proteomes" id="UP000053660">
    <property type="component" value="Unassembled WGS sequence"/>
</dbReference>
<evidence type="ECO:0000256" key="1">
    <source>
        <dbReference type="SAM" id="MobiDB-lite"/>
    </source>
</evidence>
<sequence length="80" mass="9021">MKQNAPQLPSAPLESEKMLGSSKQRHNEPQSFVNTSNKDAMANLVDLEEIVLNWAKLIFDTTKTKAEAKIKKKYLAVSIY</sequence>
<dbReference type="EMBL" id="KN549593">
    <property type="protein sequence ID" value="KHJ96758.1"/>
    <property type="molecule type" value="Genomic_DNA"/>
</dbReference>
<keyword evidence="3" id="KW-1185">Reference proteome</keyword>
<organism evidence="2 3">
    <name type="scientific">Oesophagostomum dentatum</name>
    <name type="common">Nodular worm</name>
    <dbReference type="NCBI Taxonomy" id="61180"/>
    <lineage>
        <taxon>Eukaryota</taxon>
        <taxon>Metazoa</taxon>
        <taxon>Ecdysozoa</taxon>
        <taxon>Nematoda</taxon>
        <taxon>Chromadorea</taxon>
        <taxon>Rhabditida</taxon>
        <taxon>Rhabditina</taxon>
        <taxon>Rhabditomorpha</taxon>
        <taxon>Strongyloidea</taxon>
        <taxon>Strongylidae</taxon>
        <taxon>Oesophagostomum</taxon>
    </lineage>
</organism>
<name>A0A0B1TGU2_OESDE</name>
<evidence type="ECO:0000313" key="3">
    <source>
        <dbReference type="Proteomes" id="UP000053660"/>
    </source>
</evidence>
<feature type="region of interest" description="Disordered" evidence="1">
    <location>
        <begin position="1"/>
        <end position="37"/>
    </location>
</feature>
<accession>A0A0B1TGU2</accession>
<reference evidence="2 3" key="1">
    <citation type="submission" date="2014-03" db="EMBL/GenBank/DDBJ databases">
        <title>Draft genome of the hookworm Oesophagostomum dentatum.</title>
        <authorList>
            <person name="Mitreva M."/>
        </authorList>
    </citation>
    <scope>NUCLEOTIDE SEQUENCE [LARGE SCALE GENOMIC DNA]</scope>
    <source>
        <strain evidence="2 3">OD-Hann</strain>
    </source>
</reference>
<dbReference type="OrthoDB" id="9977517at2759"/>
<dbReference type="AlphaFoldDB" id="A0A0B1TGU2"/>